<accession>A0A1S1YVT6</accession>
<dbReference type="Pfam" id="PF06841">
    <property type="entry name" value="Phage_T4_gp19"/>
    <property type="match status" value="1"/>
</dbReference>
<keyword evidence="2" id="KW-1185">Reference proteome</keyword>
<evidence type="ECO:0000313" key="2">
    <source>
        <dbReference type="Proteomes" id="UP000179797"/>
    </source>
</evidence>
<dbReference type="GO" id="GO:0005198">
    <property type="term" value="F:structural molecule activity"/>
    <property type="evidence" value="ECO:0007669"/>
    <property type="project" value="InterPro"/>
</dbReference>
<dbReference type="AlphaFoldDB" id="A0A1S1YVT6"/>
<reference evidence="1 2" key="1">
    <citation type="journal article" date="2012" name="Int. J. Syst. Evol. Microbiol.">
        <title>Flammeovirga pacifica sp. nov., isolated from deep-sea sediment.</title>
        <authorList>
            <person name="Xu H."/>
            <person name="Fu Y."/>
            <person name="Yang N."/>
            <person name="Ding Z."/>
            <person name="Lai Q."/>
            <person name="Zeng R."/>
        </authorList>
    </citation>
    <scope>NUCLEOTIDE SEQUENCE [LARGE SCALE GENOMIC DNA]</scope>
    <source>
        <strain evidence="2">DSM 24597 / LMG 26175 / WPAGA1</strain>
    </source>
</reference>
<evidence type="ECO:0000313" key="1">
    <source>
        <dbReference type="EMBL" id="OHX64963.1"/>
    </source>
</evidence>
<organism evidence="1 2">
    <name type="scientific">Flammeovirga pacifica</name>
    <dbReference type="NCBI Taxonomy" id="915059"/>
    <lineage>
        <taxon>Bacteria</taxon>
        <taxon>Pseudomonadati</taxon>
        <taxon>Bacteroidota</taxon>
        <taxon>Cytophagia</taxon>
        <taxon>Cytophagales</taxon>
        <taxon>Flammeovirgaceae</taxon>
        <taxon>Flammeovirga</taxon>
    </lineage>
</organism>
<evidence type="ECO:0008006" key="3">
    <source>
        <dbReference type="Google" id="ProtNLM"/>
    </source>
</evidence>
<protein>
    <recommendedName>
        <fullName evidence="3">Phage tail protein</fullName>
    </recommendedName>
</protein>
<dbReference type="OrthoDB" id="9799891at2"/>
<dbReference type="InterPro" id="IPR010667">
    <property type="entry name" value="Phage_T4_Gp19"/>
</dbReference>
<dbReference type="EMBL" id="JRYR02000001">
    <property type="protein sequence ID" value="OHX64963.1"/>
    <property type="molecule type" value="Genomic_DNA"/>
</dbReference>
<dbReference type="Proteomes" id="UP000179797">
    <property type="component" value="Unassembled WGS sequence"/>
</dbReference>
<sequence length="170" mass="19203">MFFPAQNYLKGYNFFVKTLQGSENEIDVMNQRLTYNVGFQSISGIESGIKTKEIKYGGQNASVFMVPDGRIVQKATFKRGMVTLGNSLIDDFSSWIAQHLLLSTQSRLNRTVTTRNLMVGYLNGQQEPVKVWGLYNAYPISWKLSEMNAMESKIAVEEIVLTYSHVLGIT</sequence>
<name>A0A1S1YVT6_FLAPC</name>
<dbReference type="STRING" id="915059.NH26_00670"/>
<gene>
    <name evidence="1" type="ORF">NH26_00670</name>
</gene>
<comment type="caution">
    <text evidence="1">The sequence shown here is derived from an EMBL/GenBank/DDBJ whole genome shotgun (WGS) entry which is preliminary data.</text>
</comment>
<proteinExistence type="predicted"/>